<dbReference type="AlphaFoldDB" id="A0A0E0AEQ9"/>
<dbReference type="STRING" id="40148.A0A0E0AEQ9"/>
<feature type="region of interest" description="Disordered" evidence="2">
    <location>
        <begin position="1"/>
        <end position="20"/>
    </location>
</feature>
<accession>A0A0E0AEQ9</accession>
<protein>
    <submittedName>
        <fullName evidence="3">Uncharacterized protein</fullName>
    </submittedName>
</protein>
<reference evidence="3" key="2">
    <citation type="submission" date="2018-05" db="EMBL/GenBank/DDBJ databases">
        <title>OgluRS3 (Oryza glumaepatula Reference Sequence Version 3).</title>
        <authorList>
            <person name="Zhang J."/>
            <person name="Kudrna D."/>
            <person name="Lee S."/>
            <person name="Talag J."/>
            <person name="Welchert J."/>
            <person name="Wing R.A."/>
        </authorList>
    </citation>
    <scope>NUCLEOTIDE SEQUENCE [LARGE SCALE GENOMIC DNA]</scope>
</reference>
<evidence type="ECO:0000256" key="1">
    <source>
        <dbReference type="ARBA" id="ARBA00010582"/>
    </source>
</evidence>
<dbReference type="eggNOG" id="ENOG502ST5X">
    <property type="taxonomic scope" value="Eukaryota"/>
</dbReference>
<dbReference type="Proteomes" id="UP000026961">
    <property type="component" value="Chromosome 6"/>
</dbReference>
<feature type="compositionally biased region" description="Low complexity" evidence="2">
    <location>
        <begin position="9"/>
        <end position="20"/>
    </location>
</feature>
<dbReference type="EnsemblPlants" id="OGLUM06G29590.1">
    <property type="protein sequence ID" value="OGLUM06G29590.1"/>
    <property type="gene ID" value="OGLUM06G29590"/>
</dbReference>
<dbReference type="Gramene" id="OGLUM06G29590.1">
    <property type="protein sequence ID" value="OGLUM06G29590.1"/>
    <property type="gene ID" value="OGLUM06G29590"/>
</dbReference>
<keyword evidence="4" id="KW-1185">Reference proteome</keyword>
<dbReference type="Pfam" id="PF02704">
    <property type="entry name" value="GASA"/>
    <property type="match status" value="1"/>
</dbReference>
<dbReference type="PANTHER" id="PTHR23201">
    <property type="entry name" value="EXTENSIN, PROLINE-RICH PROTEIN"/>
    <property type="match status" value="1"/>
</dbReference>
<proteinExistence type="inferred from homology"/>
<evidence type="ECO:0000256" key="2">
    <source>
        <dbReference type="SAM" id="MobiDB-lite"/>
    </source>
</evidence>
<dbReference type="PANTHER" id="PTHR23201:SF80">
    <property type="entry name" value="OS06G0729400 PROTEIN"/>
    <property type="match status" value="1"/>
</dbReference>
<organism evidence="3">
    <name type="scientific">Oryza glumipatula</name>
    <dbReference type="NCBI Taxonomy" id="40148"/>
    <lineage>
        <taxon>Eukaryota</taxon>
        <taxon>Viridiplantae</taxon>
        <taxon>Streptophyta</taxon>
        <taxon>Embryophyta</taxon>
        <taxon>Tracheophyta</taxon>
        <taxon>Spermatophyta</taxon>
        <taxon>Magnoliopsida</taxon>
        <taxon>Liliopsida</taxon>
        <taxon>Poales</taxon>
        <taxon>Poaceae</taxon>
        <taxon>BOP clade</taxon>
        <taxon>Oryzoideae</taxon>
        <taxon>Oryzeae</taxon>
        <taxon>Oryzinae</taxon>
        <taxon>Oryza</taxon>
    </lineage>
</organism>
<comment type="similarity">
    <text evidence="1">Belongs to the GASA family.</text>
</comment>
<reference evidence="3" key="1">
    <citation type="submission" date="2015-04" db="UniProtKB">
        <authorList>
            <consortium name="EnsemblPlants"/>
        </authorList>
    </citation>
    <scope>IDENTIFICATION</scope>
</reference>
<evidence type="ECO:0000313" key="4">
    <source>
        <dbReference type="Proteomes" id="UP000026961"/>
    </source>
</evidence>
<evidence type="ECO:0000313" key="3">
    <source>
        <dbReference type="EnsemblPlants" id="OGLUM06G29590.1"/>
    </source>
</evidence>
<sequence length="148" mass="15923">MSMCMCVPSSESDPSMASSGSKSKTNNGFFVPSPATAMAPCFLLLLIFFFLLVDASAAAASSSSHPQLGKQMQVKRARSLLQAPKIDCQGTCSGRCANNWKKEMCNKMCNVCCNRCNCVPPGSGQDTRHLCPCYDTMLNPHNGKLKCP</sequence>
<name>A0A0E0AEQ9_9ORYZ</name>
<dbReference type="InterPro" id="IPR003854">
    <property type="entry name" value="GASA"/>
</dbReference>